<feature type="transmembrane region" description="Helical" evidence="1">
    <location>
        <begin position="46"/>
        <end position="68"/>
    </location>
</feature>
<dbReference type="EMBL" id="GL984195">
    <property type="protein sequence ID" value="EGR29010.1"/>
    <property type="molecule type" value="Genomic_DNA"/>
</dbReference>
<gene>
    <name evidence="2" type="ORF">IMG5_165190</name>
</gene>
<proteinExistence type="predicted"/>
<feature type="transmembrane region" description="Helical" evidence="1">
    <location>
        <begin position="17"/>
        <end position="39"/>
    </location>
</feature>
<evidence type="ECO:0000313" key="2">
    <source>
        <dbReference type="EMBL" id="EGR29010.1"/>
    </source>
</evidence>
<protein>
    <recommendedName>
        <fullName evidence="4">Transmembrane protein</fullName>
    </recommendedName>
</protein>
<dbReference type="OrthoDB" id="443651at2759"/>
<feature type="transmembrane region" description="Helical" evidence="1">
    <location>
        <begin position="80"/>
        <end position="98"/>
    </location>
</feature>
<dbReference type="RefSeq" id="XP_004030246.1">
    <property type="nucleotide sequence ID" value="XM_004030198.1"/>
</dbReference>
<evidence type="ECO:0000256" key="1">
    <source>
        <dbReference type="SAM" id="Phobius"/>
    </source>
</evidence>
<sequence>MLSNIYNQFDIQDSQNYILSGIVGSFTCIILGFLVNACLLEITFNIIFAFYFGMVLILFGFFLINSIFEYENDIAEERKPFVFIFSCIIILSGLFCFFLEERWFVNCVICIVDFFNFLLGIFQKYYQKIQLKLQNKQILQSLQVFLWGSFMVLFSLYLIQKIKVFMKQNQNLFKKNIYVFLFLLLLDFFLEQLMKFQGQKEIFTLIYFKIFENMQYFDDPFGEEI</sequence>
<evidence type="ECO:0008006" key="4">
    <source>
        <dbReference type="Google" id="ProtNLM"/>
    </source>
</evidence>
<keyword evidence="3" id="KW-1185">Reference proteome</keyword>
<dbReference type="InParanoid" id="G0R0J8"/>
<evidence type="ECO:0000313" key="3">
    <source>
        <dbReference type="Proteomes" id="UP000008983"/>
    </source>
</evidence>
<dbReference type="AlphaFoldDB" id="G0R0J8"/>
<keyword evidence="1" id="KW-1133">Transmembrane helix</keyword>
<feature type="transmembrane region" description="Helical" evidence="1">
    <location>
        <begin position="172"/>
        <end position="190"/>
    </location>
</feature>
<dbReference type="GeneID" id="14905100"/>
<keyword evidence="1" id="KW-0812">Transmembrane</keyword>
<feature type="transmembrane region" description="Helical" evidence="1">
    <location>
        <begin position="103"/>
        <end position="122"/>
    </location>
</feature>
<feature type="transmembrane region" description="Helical" evidence="1">
    <location>
        <begin position="142"/>
        <end position="160"/>
    </location>
</feature>
<reference evidence="2 3" key="1">
    <citation type="submission" date="2011-07" db="EMBL/GenBank/DDBJ databases">
        <authorList>
            <person name="Coyne R."/>
            <person name="Brami D."/>
            <person name="Johnson J."/>
            <person name="Hostetler J."/>
            <person name="Hannick L."/>
            <person name="Clark T."/>
            <person name="Cassidy-Hanley D."/>
            <person name="Inman J."/>
        </authorList>
    </citation>
    <scope>NUCLEOTIDE SEQUENCE [LARGE SCALE GENOMIC DNA]</scope>
    <source>
        <strain evidence="2 3">G5</strain>
    </source>
</reference>
<name>G0R0J8_ICHMU</name>
<keyword evidence="1" id="KW-0472">Membrane</keyword>
<accession>G0R0J8</accession>
<organism evidence="2 3">
    <name type="scientific">Ichthyophthirius multifiliis</name>
    <name type="common">White spot disease agent</name>
    <name type="synonym">Ich</name>
    <dbReference type="NCBI Taxonomy" id="5932"/>
    <lineage>
        <taxon>Eukaryota</taxon>
        <taxon>Sar</taxon>
        <taxon>Alveolata</taxon>
        <taxon>Ciliophora</taxon>
        <taxon>Intramacronucleata</taxon>
        <taxon>Oligohymenophorea</taxon>
        <taxon>Hymenostomatida</taxon>
        <taxon>Ophryoglenina</taxon>
        <taxon>Ichthyophthirius</taxon>
    </lineage>
</organism>
<dbReference type="Proteomes" id="UP000008983">
    <property type="component" value="Unassembled WGS sequence"/>
</dbReference>